<proteinExistence type="inferred from homology"/>
<dbReference type="InterPro" id="IPR003444">
    <property type="entry name" value="MraZ"/>
</dbReference>
<evidence type="ECO:0000256" key="5">
    <source>
        <dbReference type="ARBA" id="ARBA00023125"/>
    </source>
</evidence>
<keyword evidence="4 7" id="KW-0805">Transcription regulation</keyword>
<dbReference type="GO" id="GO:0005737">
    <property type="term" value="C:cytoplasm"/>
    <property type="evidence" value="ECO:0007669"/>
    <property type="project" value="UniProtKB-UniRule"/>
</dbReference>
<dbReference type="GO" id="GO:0009295">
    <property type="term" value="C:nucleoid"/>
    <property type="evidence" value="ECO:0007669"/>
    <property type="project" value="UniProtKB-SubCell"/>
</dbReference>
<dbReference type="CDD" id="cd16321">
    <property type="entry name" value="MraZ_C"/>
    <property type="match status" value="1"/>
</dbReference>
<accession>A0A7V5HZY5</accession>
<reference evidence="9" key="1">
    <citation type="journal article" date="2020" name="mSystems">
        <title>Genome- and Community-Level Interaction Insights into Carbon Utilization and Element Cycling Functions of Hydrothermarchaeota in Hydrothermal Sediment.</title>
        <authorList>
            <person name="Zhou Z."/>
            <person name="Liu Y."/>
            <person name="Xu W."/>
            <person name="Pan J."/>
            <person name="Luo Z.H."/>
            <person name="Li M."/>
        </authorList>
    </citation>
    <scope>NUCLEOTIDE SEQUENCE [LARGE SCALE GENOMIC DNA]</scope>
    <source>
        <strain evidence="9">HyVt-92</strain>
    </source>
</reference>
<comment type="caution">
    <text evidence="9">The sequence shown here is derived from an EMBL/GenBank/DDBJ whole genome shotgun (WGS) entry which is preliminary data.</text>
</comment>
<dbReference type="InterPro" id="IPR020603">
    <property type="entry name" value="MraZ_dom"/>
</dbReference>
<dbReference type="InterPro" id="IPR037914">
    <property type="entry name" value="SpoVT-AbrB_sf"/>
</dbReference>
<sequence length="146" mass="17128">MFIGEYRHTIDEKNRLIIPSSFRQVLKKEEGNCIITKGFDRSLFLYTFSEWQSLGSKLRNLSTSRSDVRAFLRIFFSGAHPVKPDNQGRITIPQALKDFACIKDKVVIIGAFNKIEIWSQDLWENYYKEKKDIYEQIVEKIMDLGI</sequence>
<evidence type="ECO:0000259" key="8">
    <source>
        <dbReference type="PROSITE" id="PS51740"/>
    </source>
</evidence>
<comment type="subcellular location">
    <subcellularLocation>
        <location evidence="7">Cytoplasm</location>
        <location evidence="7">Nucleoid</location>
    </subcellularLocation>
</comment>
<dbReference type="InterPro" id="IPR007159">
    <property type="entry name" value="SpoVT-AbrB_dom"/>
</dbReference>
<organism evidence="9">
    <name type="scientific">Aerophobetes bacterium</name>
    <dbReference type="NCBI Taxonomy" id="2030807"/>
    <lineage>
        <taxon>Bacteria</taxon>
        <taxon>Candidatus Aerophobota</taxon>
    </lineage>
</organism>
<evidence type="ECO:0000256" key="4">
    <source>
        <dbReference type="ARBA" id="ARBA00023015"/>
    </source>
</evidence>
<dbReference type="SUPFAM" id="SSF89447">
    <property type="entry name" value="AbrB/MazE/MraZ-like"/>
    <property type="match status" value="1"/>
</dbReference>
<dbReference type="EMBL" id="DRTT01000160">
    <property type="protein sequence ID" value="HHF98989.1"/>
    <property type="molecule type" value="Genomic_DNA"/>
</dbReference>
<dbReference type="Proteomes" id="UP000886070">
    <property type="component" value="Unassembled WGS sequence"/>
</dbReference>
<dbReference type="InterPro" id="IPR038619">
    <property type="entry name" value="MraZ_sf"/>
</dbReference>
<keyword evidence="6 7" id="KW-0804">Transcription</keyword>
<evidence type="ECO:0000313" key="9">
    <source>
        <dbReference type="EMBL" id="HHF98989.1"/>
    </source>
</evidence>
<evidence type="ECO:0000256" key="2">
    <source>
        <dbReference type="ARBA" id="ARBA00022490"/>
    </source>
</evidence>
<evidence type="ECO:0000256" key="1">
    <source>
        <dbReference type="ARBA" id="ARBA00013860"/>
    </source>
</evidence>
<evidence type="ECO:0000256" key="7">
    <source>
        <dbReference type="HAMAP-Rule" id="MF_01008"/>
    </source>
</evidence>
<name>A0A7V5HZY5_UNCAE</name>
<dbReference type="InterPro" id="IPR035642">
    <property type="entry name" value="MraZ_N"/>
</dbReference>
<keyword evidence="5 7" id="KW-0238">DNA-binding</keyword>
<gene>
    <name evidence="7 9" type="primary">mraZ</name>
    <name evidence="9" type="ORF">ENL39_05845</name>
</gene>
<comment type="similarity">
    <text evidence="7">Belongs to the MraZ family.</text>
</comment>
<dbReference type="GO" id="GO:0000976">
    <property type="term" value="F:transcription cis-regulatory region binding"/>
    <property type="evidence" value="ECO:0007669"/>
    <property type="project" value="TreeGrafter"/>
</dbReference>
<keyword evidence="3" id="KW-0677">Repeat</keyword>
<dbReference type="AlphaFoldDB" id="A0A7V5HZY5"/>
<dbReference type="NCBIfam" id="TIGR00242">
    <property type="entry name" value="division/cell wall cluster transcriptional repressor MraZ"/>
    <property type="match status" value="1"/>
</dbReference>
<dbReference type="Pfam" id="PF02381">
    <property type="entry name" value="MraZ"/>
    <property type="match status" value="2"/>
</dbReference>
<dbReference type="Gene3D" id="3.40.1550.20">
    <property type="entry name" value="Transcriptional regulator MraZ domain"/>
    <property type="match status" value="1"/>
</dbReference>
<dbReference type="PANTHER" id="PTHR34701:SF1">
    <property type="entry name" value="TRANSCRIPTIONAL REGULATOR MRAZ"/>
    <property type="match status" value="1"/>
</dbReference>
<comment type="subunit">
    <text evidence="7">Forms oligomers.</text>
</comment>
<dbReference type="HAMAP" id="MF_01008">
    <property type="entry name" value="MraZ"/>
    <property type="match status" value="1"/>
</dbReference>
<dbReference type="PANTHER" id="PTHR34701">
    <property type="entry name" value="TRANSCRIPTIONAL REGULATOR MRAZ"/>
    <property type="match status" value="1"/>
</dbReference>
<evidence type="ECO:0000256" key="6">
    <source>
        <dbReference type="ARBA" id="ARBA00023163"/>
    </source>
</evidence>
<dbReference type="InterPro" id="IPR035644">
    <property type="entry name" value="MraZ_C"/>
</dbReference>
<keyword evidence="2 7" id="KW-0963">Cytoplasm</keyword>
<evidence type="ECO:0000256" key="3">
    <source>
        <dbReference type="ARBA" id="ARBA00022737"/>
    </source>
</evidence>
<feature type="domain" description="SpoVT-AbrB" evidence="8">
    <location>
        <begin position="5"/>
        <end position="50"/>
    </location>
</feature>
<dbReference type="GO" id="GO:2000143">
    <property type="term" value="P:negative regulation of DNA-templated transcription initiation"/>
    <property type="evidence" value="ECO:0007669"/>
    <property type="project" value="TreeGrafter"/>
</dbReference>
<protein>
    <recommendedName>
        <fullName evidence="1 7">Transcriptional regulator MraZ</fullName>
    </recommendedName>
</protein>
<dbReference type="CDD" id="cd16320">
    <property type="entry name" value="MraZ_N"/>
    <property type="match status" value="1"/>
</dbReference>
<feature type="domain" description="SpoVT-AbrB" evidence="8">
    <location>
        <begin position="79"/>
        <end position="122"/>
    </location>
</feature>
<dbReference type="GO" id="GO:0003700">
    <property type="term" value="F:DNA-binding transcription factor activity"/>
    <property type="evidence" value="ECO:0007669"/>
    <property type="project" value="UniProtKB-UniRule"/>
</dbReference>
<dbReference type="PROSITE" id="PS51740">
    <property type="entry name" value="SPOVT_ABRB"/>
    <property type="match status" value="2"/>
</dbReference>